<dbReference type="SUPFAM" id="SSF46785">
    <property type="entry name" value="Winged helix' DNA-binding domain"/>
    <property type="match status" value="1"/>
</dbReference>
<dbReference type="AlphaFoldDB" id="A0A4R2JNA8"/>
<reference evidence="2 3" key="1">
    <citation type="submission" date="2019-03" db="EMBL/GenBank/DDBJ databases">
        <title>Genomic Encyclopedia of Type Strains, Phase IV (KMG-IV): sequencing the most valuable type-strain genomes for metagenomic binning, comparative biology and taxonomic classification.</title>
        <authorList>
            <person name="Goeker M."/>
        </authorList>
    </citation>
    <scope>NUCLEOTIDE SEQUENCE [LARGE SCALE GENOMIC DNA]</scope>
    <source>
        <strain evidence="2 3">DSM 45934</strain>
    </source>
</reference>
<evidence type="ECO:0000313" key="3">
    <source>
        <dbReference type="Proteomes" id="UP000295680"/>
    </source>
</evidence>
<dbReference type="GO" id="GO:0003677">
    <property type="term" value="F:DNA binding"/>
    <property type="evidence" value="ECO:0007669"/>
    <property type="project" value="UniProtKB-KW"/>
</dbReference>
<accession>A0A4R2JNA8</accession>
<dbReference type="GO" id="GO:0003700">
    <property type="term" value="F:DNA-binding transcription factor activity"/>
    <property type="evidence" value="ECO:0007669"/>
    <property type="project" value="InterPro"/>
</dbReference>
<dbReference type="PROSITE" id="PS50995">
    <property type="entry name" value="HTH_MARR_2"/>
    <property type="match status" value="1"/>
</dbReference>
<dbReference type="Pfam" id="PF12802">
    <property type="entry name" value="MarR_2"/>
    <property type="match status" value="1"/>
</dbReference>
<dbReference type="InterPro" id="IPR000835">
    <property type="entry name" value="HTH_MarR-typ"/>
</dbReference>
<sequence>MPELGATRLPSRSEIDAWRSFLRSHAKVTRYLEAELLAEQRLSLGAYDVLAQLAEAPDQRLRMAELAEAVLLSRSGVTRLVDRLERAGLVIRERVDGDGRGVVARLTPAGANRLGIAARTHLAGIVRHFVDLLDEQELATIGALCDRIADAQR</sequence>
<feature type="domain" description="HTH marR-type" evidence="1">
    <location>
        <begin position="14"/>
        <end position="150"/>
    </location>
</feature>
<comment type="caution">
    <text evidence="2">The sequence shown here is derived from an EMBL/GenBank/DDBJ whole genome shotgun (WGS) entry which is preliminary data.</text>
</comment>
<dbReference type="InterPro" id="IPR036390">
    <property type="entry name" value="WH_DNA-bd_sf"/>
</dbReference>
<evidence type="ECO:0000313" key="2">
    <source>
        <dbReference type="EMBL" id="TCO58608.1"/>
    </source>
</evidence>
<dbReference type="InterPro" id="IPR036388">
    <property type="entry name" value="WH-like_DNA-bd_sf"/>
</dbReference>
<dbReference type="SMART" id="SM00347">
    <property type="entry name" value="HTH_MARR"/>
    <property type="match status" value="1"/>
</dbReference>
<keyword evidence="3" id="KW-1185">Reference proteome</keyword>
<dbReference type="Proteomes" id="UP000295680">
    <property type="component" value="Unassembled WGS sequence"/>
</dbReference>
<keyword evidence="2" id="KW-0238">DNA-binding</keyword>
<protein>
    <submittedName>
        <fullName evidence="2">DNA-binding MarR family transcriptional regulator</fullName>
    </submittedName>
</protein>
<dbReference type="PANTHER" id="PTHR33164">
    <property type="entry name" value="TRANSCRIPTIONAL REGULATOR, MARR FAMILY"/>
    <property type="match status" value="1"/>
</dbReference>
<dbReference type="InterPro" id="IPR039422">
    <property type="entry name" value="MarR/SlyA-like"/>
</dbReference>
<dbReference type="Gene3D" id="1.10.10.10">
    <property type="entry name" value="Winged helix-like DNA-binding domain superfamily/Winged helix DNA-binding domain"/>
    <property type="match status" value="1"/>
</dbReference>
<dbReference type="PRINTS" id="PR00598">
    <property type="entry name" value="HTHMARR"/>
</dbReference>
<proteinExistence type="predicted"/>
<dbReference type="EMBL" id="SLWS01000005">
    <property type="protein sequence ID" value="TCO58608.1"/>
    <property type="molecule type" value="Genomic_DNA"/>
</dbReference>
<dbReference type="PANTHER" id="PTHR33164:SF99">
    <property type="entry name" value="MARR FAMILY REGULATORY PROTEIN"/>
    <property type="match status" value="1"/>
</dbReference>
<gene>
    <name evidence="2" type="ORF">EV192_105679</name>
</gene>
<dbReference type="GO" id="GO:0006950">
    <property type="term" value="P:response to stress"/>
    <property type="evidence" value="ECO:0007669"/>
    <property type="project" value="TreeGrafter"/>
</dbReference>
<organism evidence="2 3">
    <name type="scientific">Actinocrispum wychmicini</name>
    <dbReference type="NCBI Taxonomy" id="1213861"/>
    <lineage>
        <taxon>Bacteria</taxon>
        <taxon>Bacillati</taxon>
        <taxon>Actinomycetota</taxon>
        <taxon>Actinomycetes</taxon>
        <taxon>Pseudonocardiales</taxon>
        <taxon>Pseudonocardiaceae</taxon>
        <taxon>Actinocrispum</taxon>
    </lineage>
</organism>
<name>A0A4R2JNA8_9PSEU</name>
<evidence type="ECO:0000259" key="1">
    <source>
        <dbReference type="PROSITE" id="PS50995"/>
    </source>
</evidence>